<dbReference type="SUPFAM" id="SSF52266">
    <property type="entry name" value="SGNH hydrolase"/>
    <property type="match status" value="1"/>
</dbReference>
<protein>
    <submittedName>
        <fullName evidence="3">Acyl-CoA thioesterase-1</fullName>
        <ecNumber evidence="3">3.1.1.5</ecNumber>
        <ecNumber evidence="3">3.1.2.-</ecNumber>
    </submittedName>
</protein>
<dbReference type="GO" id="GO:0004622">
    <property type="term" value="F:phosphatidylcholine lysophospholipase activity"/>
    <property type="evidence" value="ECO:0007669"/>
    <property type="project" value="UniProtKB-EC"/>
</dbReference>
<evidence type="ECO:0000259" key="2">
    <source>
        <dbReference type="Pfam" id="PF13472"/>
    </source>
</evidence>
<dbReference type="InterPro" id="IPR051532">
    <property type="entry name" value="Ester_Hydrolysis_Enzymes"/>
</dbReference>
<name>A0A841JZN1_9BACT</name>
<reference evidence="3 4" key="1">
    <citation type="submission" date="2020-08" db="EMBL/GenBank/DDBJ databases">
        <title>Genomic Encyclopedia of Type Strains, Phase IV (KMG-IV): sequencing the most valuable type-strain genomes for metagenomic binning, comparative biology and taxonomic classification.</title>
        <authorList>
            <person name="Goeker M."/>
        </authorList>
    </citation>
    <scope>NUCLEOTIDE SEQUENCE [LARGE SCALE GENOMIC DNA]</scope>
    <source>
        <strain evidence="3 4">DSM 103733</strain>
    </source>
</reference>
<feature type="signal peptide" evidence="1">
    <location>
        <begin position="1"/>
        <end position="21"/>
    </location>
</feature>
<accession>A0A841JZN1</accession>
<keyword evidence="3" id="KW-0378">Hydrolase</keyword>
<comment type="caution">
    <text evidence="3">The sequence shown here is derived from an EMBL/GenBank/DDBJ whole genome shotgun (WGS) entry which is preliminary data.</text>
</comment>
<dbReference type="CDD" id="cd01822">
    <property type="entry name" value="Lysophospholipase_L1_like"/>
    <property type="match status" value="1"/>
</dbReference>
<keyword evidence="4" id="KW-1185">Reference proteome</keyword>
<dbReference type="AlphaFoldDB" id="A0A841JZN1"/>
<dbReference type="EC" id="3.1.1.5" evidence="3"/>
<dbReference type="PANTHER" id="PTHR30383">
    <property type="entry name" value="THIOESTERASE 1/PROTEASE 1/LYSOPHOSPHOLIPASE L1"/>
    <property type="match status" value="1"/>
</dbReference>
<dbReference type="Proteomes" id="UP000538666">
    <property type="component" value="Unassembled WGS sequence"/>
</dbReference>
<dbReference type="Gene3D" id="3.40.50.1110">
    <property type="entry name" value="SGNH hydrolase"/>
    <property type="match status" value="1"/>
</dbReference>
<dbReference type="RefSeq" id="WP_231581568.1">
    <property type="nucleotide sequence ID" value="NZ_JACHEK010000006.1"/>
</dbReference>
<evidence type="ECO:0000313" key="4">
    <source>
        <dbReference type="Proteomes" id="UP000538666"/>
    </source>
</evidence>
<dbReference type="EC" id="3.1.2.-" evidence="3"/>
<keyword evidence="1" id="KW-0732">Signal</keyword>
<gene>
    <name evidence="3" type="ORF">HNQ77_003117</name>
</gene>
<evidence type="ECO:0000313" key="3">
    <source>
        <dbReference type="EMBL" id="MBB6145159.1"/>
    </source>
</evidence>
<dbReference type="PANTHER" id="PTHR30383:SF24">
    <property type="entry name" value="THIOESTERASE 1_PROTEASE 1_LYSOPHOSPHOLIPASE L1"/>
    <property type="match status" value="1"/>
</dbReference>
<dbReference type="InterPro" id="IPR013830">
    <property type="entry name" value="SGNH_hydro"/>
</dbReference>
<evidence type="ECO:0000256" key="1">
    <source>
        <dbReference type="SAM" id="SignalP"/>
    </source>
</evidence>
<feature type="chain" id="PRO_5032928641" evidence="1">
    <location>
        <begin position="22"/>
        <end position="208"/>
    </location>
</feature>
<dbReference type="InterPro" id="IPR036514">
    <property type="entry name" value="SGNH_hydro_sf"/>
</dbReference>
<dbReference type="EMBL" id="JACHEK010000006">
    <property type="protein sequence ID" value="MBB6145159.1"/>
    <property type="molecule type" value="Genomic_DNA"/>
</dbReference>
<proteinExistence type="predicted"/>
<organism evidence="3 4">
    <name type="scientific">Silvibacterium bohemicum</name>
    <dbReference type="NCBI Taxonomy" id="1577686"/>
    <lineage>
        <taxon>Bacteria</taxon>
        <taxon>Pseudomonadati</taxon>
        <taxon>Acidobacteriota</taxon>
        <taxon>Terriglobia</taxon>
        <taxon>Terriglobales</taxon>
        <taxon>Acidobacteriaceae</taxon>
        <taxon>Silvibacterium</taxon>
    </lineage>
</organism>
<feature type="domain" description="SGNH hydrolase-type esterase" evidence="2">
    <location>
        <begin position="32"/>
        <end position="193"/>
    </location>
</feature>
<sequence>MKLFWPAPLLALSLLCSPAFGAPSQSEPVIVCFGDSLTAGYGAEPGHAYPDYLQQLLDARGYHYHVVNKGISGDTTKDGVARLKDVLAPHPAIAVVEFGGNDGLRGLPITATRANLNQMISTLRSAGVKVTLAGITLPPDYGQDYIRDFNETYSTAARKYSVPLLPFLYIHVYNVPGTIQEDGIHATAKGNQLVAENIFGLLKPLLKK</sequence>
<dbReference type="Pfam" id="PF13472">
    <property type="entry name" value="Lipase_GDSL_2"/>
    <property type="match status" value="1"/>
</dbReference>